<proteinExistence type="inferred from homology"/>
<sequence>MKFIYLCYYFSFFGQMQIIFYEERNFQGSYYECRNDCSNLSFYISRCNSLRVLSGCWMMYELPNYQGYQYFIQKGDYPNFRRWMGYNSSIRSCLAIPQYSGSYRLRLYERNNFGGKMMEAMEDCPSVYDQFHHQDIQSCNVFDGYWIFYEQPNYRGHQYYIRPGEYRRFTDWGSQSSRVGSFRQIIQHV</sequence>
<feature type="domain" description="Beta/gamma crystallin 'Greek key'" evidence="6">
    <location>
        <begin position="16"/>
        <end position="54"/>
    </location>
</feature>
<dbReference type="Pfam" id="PF00030">
    <property type="entry name" value="Crystall"/>
    <property type="match status" value="2"/>
</dbReference>
<evidence type="ECO:0000259" key="6">
    <source>
        <dbReference type="PROSITE" id="PS50915"/>
    </source>
</evidence>
<accession>A0A8J0TWU8</accession>
<name>A0A8J0TWU8_XENLA</name>
<keyword evidence="4" id="KW-0273">Eye lens protein</keyword>
<keyword evidence="5" id="KW-0677">Repeat</keyword>
<evidence type="ECO:0000256" key="3">
    <source>
        <dbReference type="ARBA" id="ARBA00011245"/>
    </source>
</evidence>
<comment type="function">
    <text evidence="1">Crystallins are the dominant structural components of the vertebrate eye lens.</text>
</comment>
<dbReference type="PROSITE" id="PS50915">
    <property type="entry name" value="CRYSTALLIN_BETA_GAMMA"/>
    <property type="match status" value="3"/>
</dbReference>
<dbReference type="KEGG" id="xla:108702025"/>
<dbReference type="InterPro" id="IPR011024">
    <property type="entry name" value="G_crystallin-like"/>
</dbReference>
<dbReference type="FunFam" id="2.60.20.10:FF:000003">
    <property type="entry name" value="Crystallin gamma S"/>
    <property type="match status" value="1"/>
</dbReference>
<dbReference type="GO" id="GO:0007601">
    <property type="term" value="P:visual perception"/>
    <property type="evidence" value="ECO:0000318"/>
    <property type="project" value="GO_Central"/>
</dbReference>
<dbReference type="Gene3D" id="2.60.20.10">
    <property type="entry name" value="Crystallins"/>
    <property type="match status" value="2"/>
</dbReference>
<dbReference type="FunFam" id="2.60.20.10:FF:000001">
    <property type="entry name" value="Crystallin gamma S"/>
    <property type="match status" value="1"/>
</dbReference>
<evidence type="ECO:0000313" key="7">
    <source>
        <dbReference type="Proteomes" id="UP000186698"/>
    </source>
</evidence>
<organism evidence="7 8">
    <name type="scientific">Xenopus laevis</name>
    <name type="common">African clawed frog</name>
    <dbReference type="NCBI Taxonomy" id="8355"/>
    <lineage>
        <taxon>Eukaryota</taxon>
        <taxon>Metazoa</taxon>
        <taxon>Chordata</taxon>
        <taxon>Craniata</taxon>
        <taxon>Vertebrata</taxon>
        <taxon>Euteleostomi</taxon>
        <taxon>Amphibia</taxon>
        <taxon>Batrachia</taxon>
        <taxon>Anura</taxon>
        <taxon>Pipoidea</taxon>
        <taxon>Pipidae</taxon>
        <taxon>Xenopodinae</taxon>
        <taxon>Xenopus</taxon>
        <taxon>Xenopus</taxon>
    </lineage>
</organism>
<dbReference type="RefSeq" id="XP_018092514.2">
    <property type="nucleotide sequence ID" value="XM_018237025.2"/>
</dbReference>
<dbReference type="PRINTS" id="PR01367">
    <property type="entry name" value="BGCRYSTALLIN"/>
</dbReference>
<dbReference type="OrthoDB" id="8407241at2759"/>
<dbReference type="PANTHER" id="PTHR11818">
    <property type="entry name" value="BETA/GAMMA CRYSTALLIN"/>
    <property type="match status" value="1"/>
</dbReference>
<evidence type="ECO:0000256" key="2">
    <source>
        <dbReference type="ARBA" id="ARBA00009646"/>
    </source>
</evidence>
<keyword evidence="7" id="KW-1185">Reference proteome</keyword>
<evidence type="ECO:0000256" key="4">
    <source>
        <dbReference type="ARBA" id="ARBA00022613"/>
    </source>
</evidence>
<dbReference type="AlphaFoldDB" id="A0A8J0TWU8"/>
<evidence type="ECO:0000313" key="8">
    <source>
        <dbReference type="RefSeq" id="XP_018092514.2"/>
    </source>
</evidence>
<dbReference type="InterPro" id="IPR001064">
    <property type="entry name" value="Beta/gamma_crystallin"/>
</dbReference>
<dbReference type="PANTHER" id="PTHR11818:SF129">
    <property type="entry name" value="CRYSTALLIN, GAMMA M6-RELATED"/>
    <property type="match status" value="1"/>
</dbReference>
<dbReference type="GO" id="GO:0005212">
    <property type="term" value="F:structural constituent of eye lens"/>
    <property type="evidence" value="ECO:0000318"/>
    <property type="project" value="GO_Central"/>
</dbReference>
<evidence type="ECO:0000256" key="5">
    <source>
        <dbReference type="ARBA" id="ARBA00022737"/>
    </source>
</evidence>
<evidence type="ECO:0000256" key="1">
    <source>
        <dbReference type="ARBA" id="ARBA00003689"/>
    </source>
</evidence>
<dbReference type="CTD" id="108702025"/>
<dbReference type="GeneID" id="108702025"/>
<dbReference type="Proteomes" id="UP000186698">
    <property type="component" value="Chromosome 9_10L"/>
</dbReference>
<reference evidence="8" key="1">
    <citation type="submission" date="2025-08" db="UniProtKB">
        <authorList>
            <consortium name="RefSeq"/>
        </authorList>
    </citation>
    <scope>IDENTIFICATION</scope>
    <source>
        <strain evidence="8">J_2021</strain>
        <tissue evidence="8">Erythrocytes</tissue>
    </source>
</reference>
<dbReference type="SMART" id="SM00247">
    <property type="entry name" value="XTALbg"/>
    <property type="match status" value="2"/>
</dbReference>
<comment type="subunit">
    <text evidence="3">Monomer.</text>
</comment>
<gene>
    <name evidence="8" type="primary">cryga.3.L</name>
</gene>
<dbReference type="GO" id="GO:0002088">
    <property type="term" value="P:lens development in camera-type eye"/>
    <property type="evidence" value="ECO:0000318"/>
    <property type="project" value="GO_Central"/>
</dbReference>
<dbReference type="SUPFAM" id="SSF49695">
    <property type="entry name" value="gamma-Crystallin-like"/>
    <property type="match status" value="1"/>
</dbReference>
<feature type="domain" description="Beta/gamma crystallin 'Greek key'" evidence="6">
    <location>
        <begin position="144"/>
        <end position="186"/>
    </location>
</feature>
<feature type="domain" description="Beta/gamma crystallin 'Greek key'" evidence="6">
    <location>
        <begin position="55"/>
        <end position="97"/>
    </location>
</feature>
<protein>
    <submittedName>
        <fullName evidence="8">Gamma-crystallin M2</fullName>
    </submittedName>
</protein>
<comment type="similarity">
    <text evidence="2">Belongs to the beta/gamma-crystallin family.</text>
</comment>
<dbReference type="InterPro" id="IPR050252">
    <property type="entry name" value="Beta/Gamma-Crystallin"/>
</dbReference>